<comment type="caution">
    <text evidence="9">The sequence shown here is derived from an EMBL/GenBank/DDBJ whole genome shotgun (WGS) entry which is preliminary data.</text>
</comment>
<sequence length="179" mass="20154">MAERMVGRPAPDFKLETVSGDGREFKWVSLSDYREKWLVLFFYPLDFTYVCPTEIRALSEAAGQFSDLDTELLAVSVDSVHCHRAWIQTPEERGGLGPIRFPLASDITKKTVSDYNILLEEEGVALRGLYIIDPDGILKYELVHHNDVGRSVEETLRVLQALQAGGLCPMDWRPGDALL</sequence>
<accession>A0A5J5GJN3</accession>
<proteinExistence type="inferred from homology"/>
<feature type="active site" description="Cysteine sulfenic acid (-SOH) intermediate; for peroxidase activity" evidence="7">
    <location>
        <position position="51"/>
    </location>
</feature>
<dbReference type="CDD" id="cd03015">
    <property type="entry name" value="PRX_Typ2cys"/>
    <property type="match status" value="1"/>
</dbReference>
<dbReference type="PIRSF" id="PIRSF000239">
    <property type="entry name" value="AHPC"/>
    <property type="match status" value="1"/>
</dbReference>
<evidence type="ECO:0000256" key="3">
    <source>
        <dbReference type="ARBA" id="ARBA00022862"/>
    </source>
</evidence>
<feature type="domain" description="Thioredoxin" evidence="8">
    <location>
        <begin position="4"/>
        <end position="164"/>
    </location>
</feature>
<protein>
    <submittedName>
        <fullName evidence="9">Peroxiredoxin</fullName>
    </submittedName>
</protein>
<dbReference type="Gene3D" id="3.40.30.10">
    <property type="entry name" value="Glutaredoxin"/>
    <property type="match status" value="1"/>
</dbReference>
<evidence type="ECO:0000256" key="2">
    <source>
        <dbReference type="ARBA" id="ARBA00022559"/>
    </source>
</evidence>
<dbReference type="Proteomes" id="UP000367750">
    <property type="component" value="Unassembled WGS sequence"/>
</dbReference>
<dbReference type="SUPFAM" id="SSF52833">
    <property type="entry name" value="Thioredoxin-like"/>
    <property type="match status" value="1"/>
</dbReference>
<dbReference type="GO" id="GO:0033554">
    <property type="term" value="P:cellular response to stress"/>
    <property type="evidence" value="ECO:0007669"/>
    <property type="project" value="TreeGrafter"/>
</dbReference>
<evidence type="ECO:0000256" key="7">
    <source>
        <dbReference type="PIRSR" id="PIRSR000239-1"/>
    </source>
</evidence>
<keyword evidence="2" id="KW-0575">Peroxidase</keyword>
<keyword evidence="3" id="KW-0049">Antioxidant</keyword>
<dbReference type="EMBL" id="VYKK01000002">
    <property type="protein sequence ID" value="KAA9008461.1"/>
    <property type="molecule type" value="Genomic_DNA"/>
</dbReference>
<organism evidence="9 10">
    <name type="scientific">Paenibacillus spiritus</name>
    <dbReference type="NCBI Taxonomy" id="2496557"/>
    <lineage>
        <taxon>Bacteria</taxon>
        <taxon>Bacillati</taxon>
        <taxon>Bacillota</taxon>
        <taxon>Bacilli</taxon>
        <taxon>Bacillales</taxon>
        <taxon>Paenibacillaceae</taxon>
        <taxon>Paenibacillus</taxon>
    </lineage>
</organism>
<dbReference type="PROSITE" id="PS51352">
    <property type="entry name" value="THIOREDOXIN_2"/>
    <property type="match status" value="1"/>
</dbReference>
<dbReference type="InterPro" id="IPR013766">
    <property type="entry name" value="Thioredoxin_domain"/>
</dbReference>
<dbReference type="PANTHER" id="PTHR10681:SF121">
    <property type="entry name" value="ALKYL HYDROPEROXIDE REDUCTASE C"/>
    <property type="match status" value="1"/>
</dbReference>
<dbReference type="OrthoDB" id="9812811at2"/>
<name>A0A5J5GJN3_9BACL</name>
<evidence type="ECO:0000256" key="6">
    <source>
        <dbReference type="ARBA" id="ARBA00023284"/>
    </source>
</evidence>
<reference evidence="9 10" key="1">
    <citation type="submission" date="2019-09" db="EMBL/GenBank/DDBJ databases">
        <title>Bacillus ochoae sp. nov., Paenibacillus whitsoniae sp. nov., Paenibacillus spiritus sp. nov. Isolated from the Mars Exploration Rover during spacecraft assembly.</title>
        <authorList>
            <person name="Seuylemezian A."/>
            <person name="Vaishampayan P."/>
        </authorList>
    </citation>
    <scope>NUCLEOTIDE SEQUENCE [LARGE SCALE GENOMIC DNA]</scope>
    <source>
        <strain evidence="9 10">MER_111</strain>
    </source>
</reference>
<evidence type="ECO:0000313" key="10">
    <source>
        <dbReference type="Proteomes" id="UP000367750"/>
    </source>
</evidence>
<comment type="similarity">
    <text evidence="1">Belongs to the peroxiredoxin family. AhpC/Prx1 subfamily.</text>
</comment>
<dbReference type="RefSeq" id="WP_150456336.1">
    <property type="nucleotide sequence ID" value="NZ_VYKK01000002.1"/>
</dbReference>
<dbReference type="Pfam" id="PF00578">
    <property type="entry name" value="AhpC-TSA"/>
    <property type="match status" value="1"/>
</dbReference>
<dbReference type="GO" id="GO:0008379">
    <property type="term" value="F:thioredoxin peroxidase activity"/>
    <property type="evidence" value="ECO:0007669"/>
    <property type="project" value="TreeGrafter"/>
</dbReference>
<dbReference type="GO" id="GO:0006979">
    <property type="term" value="P:response to oxidative stress"/>
    <property type="evidence" value="ECO:0007669"/>
    <property type="project" value="TreeGrafter"/>
</dbReference>
<dbReference type="AlphaFoldDB" id="A0A5J5GJN3"/>
<dbReference type="InterPro" id="IPR024706">
    <property type="entry name" value="Peroxiredoxin_AhpC-typ"/>
</dbReference>
<keyword evidence="5" id="KW-1015">Disulfide bond</keyword>
<dbReference type="GO" id="GO:0005829">
    <property type="term" value="C:cytosol"/>
    <property type="evidence" value="ECO:0007669"/>
    <property type="project" value="TreeGrafter"/>
</dbReference>
<evidence type="ECO:0000256" key="5">
    <source>
        <dbReference type="ARBA" id="ARBA00023157"/>
    </source>
</evidence>
<dbReference type="GO" id="GO:0045454">
    <property type="term" value="P:cell redox homeostasis"/>
    <property type="evidence" value="ECO:0007669"/>
    <property type="project" value="TreeGrafter"/>
</dbReference>
<dbReference type="PANTHER" id="PTHR10681">
    <property type="entry name" value="THIOREDOXIN PEROXIDASE"/>
    <property type="match status" value="1"/>
</dbReference>
<evidence type="ECO:0000256" key="4">
    <source>
        <dbReference type="ARBA" id="ARBA00023002"/>
    </source>
</evidence>
<dbReference type="InterPro" id="IPR050217">
    <property type="entry name" value="Peroxiredoxin"/>
</dbReference>
<dbReference type="GO" id="GO:0042744">
    <property type="term" value="P:hydrogen peroxide catabolic process"/>
    <property type="evidence" value="ECO:0007669"/>
    <property type="project" value="TreeGrafter"/>
</dbReference>
<keyword evidence="6" id="KW-0676">Redox-active center</keyword>
<dbReference type="InterPro" id="IPR000866">
    <property type="entry name" value="AhpC/TSA"/>
</dbReference>
<dbReference type="InterPro" id="IPR036249">
    <property type="entry name" value="Thioredoxin-like_sf"/>
</dbReference>
<evidence type="ECO:0000259" key="8">
    <source>
        <dbReference type="PROSITE" id="PS51352"/>
    </source>
</evidence>
<keyword evidence="4" id="KW-0560">Oxidoreductase</keyword>
<evidence type="ECO:0000256" key="1">
    <source>
        <dbReference type="ARBA" id="ARBA00009796"/>
    </source>
</evidence>
<gene>
    <name evidence="9" type="ORF">F4V43_00840</name>
</gene>
<keyword evidence="10" id="KW-1185">Reference proteome</keyword>
<evidence type="ECO:0000313" key="9">
    <source>
        <dbReference type="EMBL" id="KAA9008461.1"/>
    </source>
</evidence>